<dbReference type="Pfam" id="PF18317">
    <property type="entry name" value="SDH_C"/>
    <property type="match status" value="1"/>
</dbReference>
<dbReference type="UniPathway" id="UPA00053">
    <property type="reaction ID" value="UER00087"/>
</dbReference>
<evidence type="ECO:0000256" key="3">
    <source>
        <dbReference type="ARBA" id="ARBA00022605"/>
    </source>
</evidence>
<feature type="domain" description="SDH C-terminal" evidence="11">
    <location>
        <begin position="239"/>
        <end position="267"/>
    </location>
</feature>
<dbReference type="CDD" id="cd01065">
    <property type="entry name" value="NAD_bind_Shikimate_DH"/>
    <property type="match status" value="1"/>
</dbReference>
<dbReference type="SUPFAM" id="SSF51735">
    <property type="entry name" value="NAD(P)-binding Rossmann-fold domains"/>
    <property type="match status" value="1"/>
</dbReference>
<dbReference type="GO" id="GO:0009073">
    <property type="term" value="P:aromatic amino acid family biosynthetic process"/>
    <property type="evidence" value="ECO:0007669"/>
    <property type="project" value="UniProtKB-KW"/>
</dbReference>
<dbReference type="Gene3D" id="3.40.50.10860">
    <property type="entry name" value="Leucine Dehydrogenase, chain A, domain 1"/>
    <property type="match status" value="1"/>
</dbReference>
<protein>
    <recommendedName>
        <fullName evidence="2 8">Shikimate dehydrogenase (NADP(+))</fullName>
        <shortName evidence="8">SDH</shortName>
        <ecNumber evidence="2 8">1.1.1.25</ecNumber>
    </recommendedName>
</protein>
<dbReference type="InterPro" id="IPR006151">
    <property type="entry name" value="Shikm_DH/Glu-tRNA_Rdtase"/>
</dbReference>
<dbReference type="InterPro" id="IPR011342">
    <property type="entry name" value="Shikimate_DH"/>
</dbReference>
<dbReference type="Gene3D" id="3.40.50.720">
    <property type="entry name" value="NAD(P)-binding Rossmann-like Domain"/>
    <property type="match status" value="1"/>
</dbReference>
<dbReference type="InterPro" id="IPR041121">
    <property type="entry name" value="SDH_C"/>
</dbReference>
<dbReference type="GO" id="GO:0008652">
    <property type="term" value="P:amino acid biosynthetic process"/>
    <property type="evidence" value="ECO:0007669"/>
    <property type="project" value="UniProtKB-KW"/>
</dbReference>
<dbReference type="GO" id="GO:0050661">
    <property type="term" value="F:NADP binding"/>
    <property type="evidence" value="ECO:0007669"/>
    <property type="project" value="InterPro"/>
</dbReference>
<comment type="function">
    <text evidence="8">Involved in the biosynthesis of the chorismate, which leads to the biosynthesis of aromatic amino acids. Catalyzes the reversible NADPH linked reduction of 3-dehydroshikimate (DHSA) to yield shikimate (SA).</text>
</comment>
<dbReference type="PANTHER" id="PTHR21089">
    <property type="entry name" value="SHIKIMATE DEHYDROGENASE"/>
    <property type="match status" value="1"/>
</dbReference>
<evidence type="ECO:0000259" key="11">
    <source>
        <dbReference type="Pfam" id="PF18317"/>
    </source>
</evidence>
<feature type="domain" description="Shikimate dehydrogenase substrate binding N-terminal" evidence="10">
    <location>
        <begin position="5"/>
        <end position="87"/>
    </location>
</feature>
<dbReference type="NCBIfam" id="TIGR00507">
    <property type="entry name" value="aroE"/>
    <property type="match status" value="1"/>
</dbReference>
<dbReference type="HAMAP" id="MF_00222">
    <property type="entry name" value="Shikimate_DH_AroE"/>
    <property type="match status" value="1"/>
</dbReference>
<feature type="binding site" evidence="8">
    <location>
        <begin position="13"/>
        <end position="15"/>
    </location>
    <ligand>
        <name>shikimate</name>
        <dbReference type="ChEBI" id="CHEBI:36208"/>
    </ligand>
</feature>
<dbReference type="InterPro" id="IPR046346">
    <property type="entry name" value="Aminoacid_DH-like_N_sf"/>
</dbReference>
<dbReference type="OrthoDB" id="9792692at2"/>
<comment type="subunit">
    <text evidence="8">Homodimer.</text>
</comment>
<evidence type="ECO:0000313" key="12">
    <source>
        <dbReference type="EMBL" id="TFE01083.1"/>
    </source>
</evidence>
<dbReference type="GO" id="GO:0019632">
    <property type="term" value="P:shikimate metabolic process"/>
    <property type="evidence" value="ECO:0007669"/>
    <property type="project" value="InterPro"/>
</dbReference>
<dbReference type="EMBL" id="SORX01000005">
    <property type="protein sequence ID" value="TFE01083.1"/>
    <property type="molecule type" value="Genomic_DNA"/>
</dbReference>
<dbReference type="RefSeq" id="WP_134381704.1">
    <property type="nucleotide sequence ID" value="NZ_SORX01000005.1"/>
</dbReference>
<proteinExistence type="inferred from homology"/>
<evidence type="ECO:0000256" key="7">
    <source>
        <dbReference type="ARBA" id="ARBA00049442"/>
    </source>
</evidence>
<feature type="binding site" evidence="8">
    <location>
        <position position="85"/>
    </location>
    <ligand>
        <name>shikimate</name>
        <dbReference type="ChEBI" id="CHEBI:36208"/>
    </ligand>
</feature>
<dbReference type="Pfam" id="PF01488">
    <property type="entry name" value="Shikimate_DH"/>
    <property type="match status" value="1"/>
</dbReference>
<organism evidence="12 13">
    <name type="scientific">Jeotgalibacillus salarius</name>
    <dbReference type="NCBI Taxonomy" id="546023"/>
    <lineage>
        <taxon>Bacteria</taxon>
        <taxon>Bacillati</taxon>
        <taxon>Bacillota</taxon>
        <taxon>Bacilli</taxon>
        <taxon>Bacillales</taxon>
        <taxon>Caryophanaceae</taxon>
        <taxon>Jeotgalibacillus</taxon>
    </lineage>
</organism>
<dbReference type="AlphaFoldDB" id="A0A4Y8LFG8"/>
<keyword evidence="13" id="KW-1185">Reference proteome</keyword>
<dbReference type="GO" id="GO:0009423">
    <property type="term" value="P:chorismate biosynthetic process"/>
    <property type="evidence" value="ECO:0007669"/>
    <property type="project" value="UniProtKB-UniRule"/>
</dbReference>
<dbReference type="SUPFAM" id="SSF53223">
    <property type="entry name" value="Aminoacid dehydrogenase-like, N-terminal domain"/>
    <property type="match status" value="1"/>
</dbReference>
<dbReference type="NCBIfam" id="NF001310">
    <property type="entry name" value="PRK00258.1-2"/>
    <property type="match status" value="1"/>
</dbReference>
<keyword evidence="4 8" id="KW-0521">NADP</keyword>
<dbReference type="PANTHER" id="PTHR21089:SF1">
    <property type="entry name" value="BIFUNCTIONAL 3-DEHYDROQUINATE DEHYDRATASE_SHIKIMATE DEHYDROGENASE, CHLOROPLASTIC"/>
    <property type="match status" value="1"/>
</dbReference>
<dbReference type="GO" id="GO:0004764">
    <property type="term" value="F:shikimate 3-dehydrogenase (NADP+) activity"/>
    <property type="evidence" value="ECO:0007669"/>
    <property type="project" value="UniProtKB-UniRule"/>
</dbReference>
<gene>
    <name evidence="8 12" type="primary">aroE</name>
    <name evidence="12" type="ORF">E2626_10505</name>
</gene>
<feature type="domain" description="Quinate/shikimate 5-dehydrogenase/glutamyl-tRNA reductase" evidence="9">
    <location>
        <begin position="110"/>
        <end position="193"/>
    </location>
</feature>
<feature type="binding site" evidence="8">
    <location>
        <position position="60"/>
    </location>
    <ligand>
        <name>shikimate</name>
        <dbReference type="ChEBI" id="CHEBI:36208"/>
    </ligand>
</feature>
<feature type="binding site" evidence="8">
    <location>
        <position position="246"/>
    </location>
    <ligand>
        <name>shikimate</name>
        <dbReference type="ChEBI" id="CHEBI:36208"/>
    </ligand>
</feature>
<name>A0A4Y8LFG8_9BACL</name>
<evidence type="ECO:0000256" key="8">
    <source>
        <dbReference type="HAMAP-Rule" id="MF_00222"/>
    </source>
</evidence>
<evidence type="ECO:0000256" key="6">
    <source>
        <dbReference type="ARBA" id="ARBA00023141"/>
    </source>
</evidence>
<dbReference type="InterPro" id="IPR036291">
    <property type="entry name" value="NAD(P)-bd_dom_sf"/>
</dbReference>
<feature type="binding site" evidence="8">
    <location>
        <position position="216"/>
    </location>
    <ligand>
        <name>NADP(+)</name>
        <dbReference type="ChEBI" id="CHEBI:58349"/>
    </ligand>
</feature>
<dbReference type="GO" id="GO:0005829">
    <property type="term" value="C:cytosol"/>
    <property type="evidence" value="ECO:0007669"/>
    <property type="project" value="TreeGrafter"/>
</dbReference>
<feature type="binding site" evidence="8">
    <location>
        <position position="239"/>
    </location>
    <ligand>
        <name>NADP(+)</name>
        <dbReference type="ChEBI" id="CHEBI:58349"/>
    </ligand>
</feature>
<keyword evidence="6 8" id="KW-0057">Aromatic amino acid biosynthesis</keyword>
<evidence type="ECO:0000256" key="1">
    <source>
        <dbReference type="ARBA" id="ARBA00004871"/>
    </source>
</evidence>
<comment type="pathway">
    <text evidence="1 8">Metabolic intermediate biosynthesis; chorismate biosynthesis; chorismate from D-erythrose 4-phosphate and phosphoenolpyruvate: step 4/7.</text>
</comment>
<dbReference type="EC" id="1.1.1.25" evidence="2 8"/>
<comment type="caution">
    <text evidence="8">Lacks conserved residue(s) required for the propagation of feature annotation.</text>
</comment>
<comment type="similarity">
    <text evidence="8">Belongs to the shikimate dehydrogenase family.</text>
</comment>
<feature type="binding site" evidence="8">
    <location>
        <begin position="126"/>
        <end position="130"/>
    </location>
    <ligand>
        <name>NADP(+)</name>
        <dbReference type="ChEBI" id="CHEBI:58349"/>
    </ligand>
</feature>
<feature type="binding site" evidence="8">
    <location>
        <position position="218"/>
    </location>
    <ligand>
        <name>shikimate</name>
        <dbReference type="ChEBI" id="CHEBI:36208"/>
    </ligand>
</feature>
<comment type="catalytic activity">
    <reaction evidence="7 8">
        <text>shikimate + NADP(+) = 3-dehydroshikimate + NADPH + H(+)</text>
        <dbReference type="Rhea" id="RHEA:17737"/>
        <dbReference type="ChEBI" id="CHEBI:15378"/>
        <dbReference type="ChEBI" id="CHEBI:16630"/>
        <dbReference type="ChEBI" id="CHEBI:36208"/>
        <dbReference type="ChEBI" id="CHEBI:57783"/>
        <dbReference type="ChEBI" id="CHEBI:58349"/>
        <dbReference type="EC" id="1.1.1.25"/>
    </reaction>
</comment>
<evidence type="ECO:0000256" key="5">
    <source>
        <dbReference type="ARBA" id="ARBA00023002"/>
    </source>
</evidence>
<reference evidence="12 13" key="1">
    <citation type="submission" date="2019-03" db="EMBL/GenBank/DDBJ databases">
        <authorList>
            <person name="Yang Y."/>
        </authorList>
    </citation>
    <scope>NUCLEOTIDE SEQUENCE [LARGE SCALE GENOMIC DNA]</scope>
    <source>
        <strain evidence="12 13">ASL-1</strain>
    </source>
</reference>
<evidence type="ECO:0000259" key="9">
    <source>
        <dbReference type="Pfam" id="PF01488"/>
    </source>
</evidence>
<evidence type="ECO:0000313" key="13">
    <source>
        <dbReference type="Proteomes" id="UP000297776"/>
    </source>
</evidence>
<accession>A0A4Y8LFG8</accession>
<evidence type="ECO:0000259" key="10">
    <source>
        <dbReference type="Pfam" id="PF08501"/>
    </source>
</evidence>
<dbReference type="InterPro" id="IPR013708">
    <property type="entry name" value="Shikimate_DH-bd_N"/>
</dbReference>
<evidence type="ECO:0000256" key="2">
    <source>
        <dbReference type="ARBA" id="ARBA00012962"/>
    </source>
</evidence>
<comment type="caution">
    <text evidence="12">The sequence shown here is derived from an EMBL/GenBank/DDBJ whole genome shotgun (WGS) entry which is preliminary data.</text>
</comment>
<dbReference type="Proteomes" id="UP000297776">
    <property type="component" value="Unassembled WGS sequence"/>
</dbReference>
<keyword evidence="5 8" id="KW-0560">Oxidoreductase</keyword>
<feature type="binding site" evidence="8">
    <location>
        <begin position="150"/>
        <end position="155"/>
    </location>
    <ligand>
        <name>NADP(+)</name>
        <dbReference type="ChEBI" id="CHEBI:58349"/>
    </ligand>
</feature>
<sequence>MKLAVIGYPIKHSKSPYMHNFWLDQAGVDGEYEAIEVPPEHLENNVYELIKSGFTGFNVTIPHKESIIQYLDEVDAAAKSLGAVNTVLINDGKSYGYNTDGNGFLKSLLTKRDTEEIKKANMLIIGAGGAAKGMIGALKSFGCDRISVTNRTIEKADLLIKDHRVNGQALQLSDAEQRLNEYDIVINTTSAGMFPKVQERPIDSAKMKHGSLAADIIYNPQKTSFLKQAEQAGAESLNGIGMFVYQGALAFEMWTGIQSDAAEMIKKMTELMNQE</sequence>
<evidence type="ECO:0000256" key="4">
    <source>
        <dbReference type="ARBA" id="ARBA00022857"/>
    </source>
</evidence>
<dbReference type="InterPro" id="IPR022893">
    <property type="entry name" value="Shikimate_DH_fam"/>
</dbReference>
<feature type="binding site" evidence="8">
    <location>
        <position position="100"/>
    </location>
    <ligand>
        <name>shikimate</name>
        <dbReference type="ChEBI" id="CHEBI:36208"/>
    </ligand>
</feature>
<feature type="active site" description="Proton acceptor" evidence="8">
    <location>
        <position position="64"/>
    </location>
</feature>
<dbReference type="Pfam" id="PF08501">
    <property type="entry name" value="Shikimate_dh_N"/>
    <property type="match status" value="1"/>
</dbReference>
<keyword evidence="3 8" id="KW-0028">Amino-acid biosynthesis</keyword>